<dbReference type="PANTHER" id="PTHR47526">
    <property type="entry name" value="ATP-DEPENDENT DNA HELICASE"/>
    <property type="match status" value="1"/>
</dbReference>
<dbReference type="Pfam" id="PF09588">
    <property type="entry name" value="YqaJ"/>
    <property type="match status" value="1"/>
</dbReference>
<dbReference type="CDD" id="cd22343">
    <property type="entry name" value="PDDEXK_lambda_exonuclease-like"/>
    <property type="match status" value="1"/>
</dbReference>
<feature type="domain" description="YqaJ viral recombinase" evidence="1">
    <location>
        <begin position="109"/>
        <end position="181"/>
    </location>
</feature>
<dbReference type="GO" id="GO:0006281">
    <property type="term" value="P:DNA repair"/>
    <property type="evidence" value="ECO:0007669"/>
    <property type="project" value="UniProtKB-ARBA"/>
</dbReference>
<evidence type="ECO:0000313" key="3">
    <source>
        <dbReference type="Proteomes" id="UP000225706"/>
    </source>
</evidence>
<name>A0A2B4T0Z3_STYPI</name>
<protein>
    <recommendedName>
        <fullName evidence="1">YqaJ viral recombinase domain-containing protein</fullName>
    </recommendedName>
</protein>
<comment type="caution">
    <text evidence="2">The sequence shown here is derived from an EMBL/GenBank/DDBJ whole genome shotgun (WGS) entry which is preliminary data.</text>
</comment>
<proteinExistence type="predicted"/>
<keyword evidence="3" id="KW-1185">Reference proteome</keyword>
<organism evidence="2 3">
    <name type="scientific">Stylophora pistillata</name>
    <name type="common">Smooth cauliflower coral</name>
    <dbReference type="NCBI Taxonomy" id="50429"/>
    <lineage>
        <taxon>Eukaryota</taxon>
        <taxon>Metazoa</taxon>
        <taxon>Cnidaria</taxon>
        <taxon>Anthozoa</taxon>
        <taxon>Hexacorallia</taxon>
        <taxon>Scleractinia</taxon>
        <taxon>Astrocoeniina</taxon>
        <taxon>Pocilloporidae</taxon>
        <taxon>Stylophora</taxon>
    </lineage>
</organism>
<dbReference type="AlphaFoldDB" id="A0A2B4T0Z3"/>
<evidence type="ECO:0000313" key="2">
    <source>
        <dbReference type="EMBL" id="PFX34305.1"/>
    </source>
</evidence>
<dbReference type="PANTHER" id="PTHR47526:SF4">
    <property type="entry name" value="SWIM-TYPE DOMAIN-CONTAINING PROTEIN"/>
    <property type="match status" value="1"/>
</dbReference>
<evidence type="ECO:0000259" key="1">
    <source>
        <dbReference type="Pfam" id="PF09588"/>
    </source>
</evidence>
<dbReference type="InterPro" id="IPR019080">
    <property type="entry name" value="YqaJ_viral_recombinase"/>
</dbReference>
<dbReference type="InterPro" id="IPR011335">
    <property type="entry name" value="Restrct_endonuc-II-like"/>
</dbReference>
<reference evidence="3" key="1">
    <citation type="journal article" date="2017" name="bioRxiv">
        <title>Comparative analysis of the genomes of Stylophora pistillata and Acropora digitifera provides evidence for extensive differences between species of corals.</title>
        <authorList>
            <person name="Voolstra C.R."/>
            <person name="Li Y."/>
            <person name="Liew Y.J."/>
            <person name="Baumgarten S."/>
            <person name="Zoccola D."/>
            <person name="Flot J.-F."/>
            <person name="Tambutte S."/>
            <person name="Allemand D."/>
            <person name="Aranda M."/>
        </authorList>
    </citation>
    <scope>NUCLEOTIDE SEQUENCE [LARGE SCALE GENOMIC DNA]</scope>
</reference>
<dbReference type="EMBL" id="LSMT01000005">
    <property type="protein sequence ID" value="PFX34305.1"/>
    <property type="molecule type" value="Genomic_DNA"/>
</dbReference>
<gene>
    <name evidence="2" type="ORF">AWC38_SpisGene888</name>
</gene>
<dbReference type="STRING" id="50429.A0A2B4T0Z3"/>
<dbReference type="OrthoDB" id="6775702at2759"/>
<sequence length="230" mass="26352">MRDSIACTGTKSQWLMSSYVKEIPFHEVSEIDFTSAKRKDRLLRETAVVPGPTVDKSVQRLRKTPTVTNDEEEEFFNNIAKTSIKSVILSLHENLVLADSGLHIRQIWPYLGASSDNIVECNCCGKGAVEIKCPYKHKDVCLSEASMVDRTFCLEQKNGILSLKKSHQYYYQVQAQLYICDVDYCDFVVWTPKDIHIERIVPNDEFWADITFKATLFFVNGVLPELMITR</sequence>
<accession>A0A2B4T0Z3</accession>
<dbReference type="Gene3D" id="3.90.320.10">
    <property type="match status" value="1"/>
</dbReference>
<dbReference type="Proteomes" id="UP000225706">
    <property type="component" value="Unassembled WGS sequence"/>
</dbReference>
<dbReference type="SUPFAM" id="SSF52980">
    <property type="entry name" value="Restriction endonuclease-like"/>
    <property type="match status" value="1"/>
</dbReference>
<dbReference type="InterPro" id="IPR011604">
    <property type="entry name" value="PDDEXK-like_dom_sf"/>
</dbReference>